<dbReference type="CDD" id="cd13401">
    <property type="entry name" value="Slt70-like"/>
    <property type="match status" value="1"/>
</dbReference>
<dbReference type="EMBL" id="CP067977">
    <property type="protein sequence ID" value="QQQ18950.1"/>
    <property type="molecule type" value="Genomic_DNA"/>
</dbReference>
<keyword evidence="6" id="KW-1185">Reference proteome</keyword>
<keyword evidence="3" id="KW-0732">Signal</keyword>
<dbReference type="PANTHER" id="PTHR37423:SF2">
    <property type="entry name" value="MEMBRANE-BOUND LYTIC MUREIN TRANSGLYCOSYLASE C"/>
    <property type="match status" value="1"/>
</dbReference>
<dbReference type="Proteomes" id="UP000595448">
    <property type="component" value="Chromosome"/>
</dbReference>
<dbReference type="InterPro" id="IPR008939">
    <property type="entry name" value="Lytic_TGlycosylase_superhlx_U"/>
</dbReference>
<dbReference type="InterPro" id="IPR000189">
    <property type="entry name" value="Transglyc_AS"/>
</dbReference>
<dbReference type="RefSeq" id="WP_201103304.1">
    <property type="nucleotide sequence ID" value="NZ_CP067977.1"/>
</dbReference>
<evidence type="ECO:0000259" key="4">
    <source>
        <dbReference type="Pfam" id="PF01464"/>
    </source>
</evidence>
<evidence type="ECO:0000256" key="2">
    <source>
        <dbReference type="ARBA" id="ARBA00009387"/>
    </source>
</evidence>
<dbReference type="Pfam" id="PF01464">
    <property type="entry name" value="SLT"/>
    <property type="match status" value="1"/>
</dbReference>
<sequence length="676" mass="73041">MLVTSLAAALAVLAPNPEIVREISLSPAQVAAQDGRLTEQDRALLAQGLTAARARDIVGARDIVAQIADPTARKVVEWALLDTAAEQMSWSELAAADVTFRGWPRSDSRRMATERALDRAMAGPDAALSFFSGTAPTTTEGTLALADALDQRGRSAEAATLVRDWWRTQSFDAALQSRFLNRWGAVLTTADHDARLSMLLLGPHGPATRAMVGLASADAQAAASAAFSLRTAYSPDAIVAGLSPSQAMHPAVVTERVRILRASGREQEGFSLLAALPGAPSHAEGQKTLWDERRNYFLDALEVGNWQAAYDAMAGHGFPSGERKVDAEFFAGWVALTKLNDPATAREHFETLRLSSSTPITQGRAFYWLGRAEEAQGNMAGARDLYLAGSRHIQTFYGQLAAEKAGMTTLTLPPEPVVTQTDIAAFEADERVRATRILGDAGEMGLLRVFAYHIDDELPTITDLAQLIDLVRGYGDQFGSMMVGRAASQRGWILPERQYPLRLPPVVAGAAPVEFSLAITRQESSFDPRARSSADARGMMQFLPSTAAGVARRLGMPYSADRLWDPDYNMTLGSYHLGELMSQFGGSMLLTTIGYNAGPARPPQWVVRCGDPRGAQVDPIDFIECAPFTETRNYMMRVMENMSVYRARLNGGSAPLTLSNDLARGAAAGPVPYYSQ</sequence>
<evidence type="ECO:0000313" key="5">
    <source>
        <dbReference type="EMBL" id="QQQ18950.1"/>
    </source>
</evidence>
<evidence type="ECO:0000256" key="1">
    <source>
        <dbReference type="ARBA" id="ARBA00007734"/>
    </source>
</evidence>
<evidence type="ECO:0000256" key="3">
    <source>
        <dbReference type="ARBA" id="ARBA00022729"/>
    </source>
</evidence>
<feature type="domain" description="Transglycosylase SLT" evidence="4">
    <location>
        <begin position="515"/>
        <end position="606"/>
    </location>
</feature>
<gene>
    <name evidence="5" type="ORF">JIP62_02100</name>
</gene>
<name>A0ABX7BN05_9CAUL</name>
<comment type="similarity">
    <text evidence="1">Belongs to the transglycosylase Slt family.</text>
</comment>
<organism evidence="5 6">
    <name type="scientific">Brevundimonas vitisensis</name>
    <dbReference type="NCBI Taxonomy" id="2800818"/>
    <lineage>
        <taxon>Bacteria</taxon>
        <taxon>Pseudomonadati</taxon>
        <taxon>Pseudomonadota</taxon>
        <taxon>Alphaproteobacteria</taxon>
        <taxon>Caulobacterales</taxon>
        <taxon>Caulobacteraceae</taxon>
        <taxon>Brevundimonas</taxon>
    </lineage>
</organism>
<dbReference type="InterPro" id="IPR008258">
    <property type="entry name" value="Transglycosylase_SLT_dom_1"/>
</dbReference>
<reference evidence="5 6" key="1">
    <citation type="submission" date="2021-01" db="EMBL/GenBank/DDBJ databases">
        <title>Brevundimonas vitis sp. nov., an bacterium isolated from grape (Vitis vinifera).</title>
        <authorList>
            <person name="Jiang L."/>
            <person name="Lee J."/>
        </authorList>
    </citation>
    <scope>NUCLEOTIDE SEQUENCE [LARGE SCALE GENOMIC DNA]</scope>
    <source>
        <strain evidence="5 6">GRTSA-9</strain>
    </source>
</reference>
<dbReference type="SUPFAM" id="SSF48435">
    <property type="entry name" value="Bacterial muramidases"/>
    <property type="match status" value="1"/>
</dbReference>
<accession>A0ABX7BN05</accession>
<protein>
    <submittedName>
        <fullName evidence="5">Lytic transglycosylase domain-containing protein</fullName>
    </submittedName>
</protein>
<dbReference type="InterPro" id="IPR023346">
    <property type="entry name" value="Lysozyme-like_dom_sf"/>
</dbReference>
<dbReference type="Gene3D" id="1.10.530.10">
    <property type="match status" value="1"/>
</dbReference>
<evidence type="ECO:0000313" key="6">
    <source>
        <dbReference type="Proteomes" id="UP000595448"/>
    </source>
</evidence>
<proteinExistence type="inferred from homology"/>
<comment type="similarity">
    <text evidence="2">Belongs to the virb1 family.</text>
</comment>
<dbReference type="PANTHER" id="PTHR37423">
    <property type="entry name" value="SOLUBLE LYTIC MUREIN TRANSGLYCOSYLASE-RELATED"/>
    <property type="match status" value="1"/>
</dbReference>
<dbReference type="Gene3D" id="1.25.20.10">
    <property type="entry name" value="Bacterial muramidases"/>
    <property type="match status" value="1"/>
</dbReference>
<dbReference type="SUPFAM" id="SSF53955">
    <property type="entry name" value="Lysozyme-like"/>
    <property type="match status" value="1"/>
</dbReference>
<dbReference type="PROSITE" id="PS00922">
    <property type="entry name" value="TRANSGLYCOSYLASE"/>
    <property type="match status" value="1"/>
</dbReference>